<dbReference type="EMBL" id="KV454428">
    <property type="protein sequence ID" value="ODQ81328.1"/>
    <property type="molecule type" value="Genomic_DNA"/>
</dbReference>
<feature type="transmembrane region" description="Helical" evidence="6">
    <location>
        <begin position="296"/>
        <end position="321"/>
    </location>
</feature>
<evidence type="ECO:0000313" key="7">
    <source>
        <dbReference type="EMBL" id="ODQ81328.1"/>
    </source>
</evidence>
<feature type="transmembrane region" description="Helical" evidence="6">
    <location>
        <begin position="427"/>
        <end position="447"/>
    </location>
</feature>
<dbReference type="GeneID" id="30149510"/>
<evidence type="ECO:0000313" key="8">
    <source>
        <dbReference type="Proteomes" id="UP000094336"/>
    </source>
</evidence>
<feature type="transmembrane region" description="Helical" evidence="6">
    <location>
        <begin position="524"/>
        <end position="547"/>
    </location>
</feature>
<keyword evidence="5 6" id="KW-0472">Membrane</keyword>
<feature type="transmembrane region" description="Helical" evidence="6">
    <location>
        <begin position="234"/>
        <end position="254"/>
    </location>
</feature>
<name>A0A1E3QUH5_9ASCO</name>
<keyword evidence="4 6" id="KW-1133">Transmembrane helix</keyword>
<dbReference type="GO" id="GO:0015297">
    <property type="term" value="F:antiporter activity"/>
    <property type="evidence" value="ECO:0007669"/>
    <property type="project" value="InterPro"/>
</dbReference>
<feature type="transmembrane region" description="Helical" evidence="6">
    <location>
        <begin position="157"/>
        <end position="181"/>
    </location>
</feature>
<feature type="transmembrane region" description="Helical" evidence="6">
    <location>
        <begin position="467"/>
        <end position="487"/>
    </location>
</feature>
<evidence type="ECO:0000256" key="4">
    <source>
        <dbReference type="ARBA" id="ARBA00022989"/>
    </source>
</evidence>
<proteinExistence type="inferred from homology"/>
<organism evidence="7 8">
    <name type="scientific">Babjeviella inositovora NRRL Y-12698</name>
    <dbReference type="NCBI Taxonomy" id="984486"/>
    <lineage>
        <taxon>Eukaryota</taxon>
        <taxon>Fungi</taxon>
        <taxon>Dikarya</taxon>
        <taxon>Ascomycota</taxon>
        <taxon>Saccharomycotina</taxon>
        <taxon>Pichiomycetes</taxon>
        <taxon>Serinales incertae sedis</taxon>
        <taxon>Babjeviella</taxon>
    </lineage>
</organism>
<comment type="subcellular location">
    <subcellularLocation>
        <location evidence="1">Membrane</location>
        <topology evidence="1">Multi-pass membrane protein</topology>
    </subcellularLocation>
</comment>
<reference evidence="8" key="1">
    <citation type="submission" date="2016-05" db="EMBL/GenBank/DDBJ databases">
        <title>Comparative genomics of biotechnologically important yeasts.</title>
        <authorList>
            <consortium name="DOE Joint Genome Institute"/>
            <person name="Riley R."/>
            <person name="Haridas S."/>
            <person name="Wolfe K.H."/>
            <person name="Lopes M.R."/>
            <person name="Hittinger C.T."/>
            <person name="Goker M."/>
            <person name="Salamov A."/>
            <person name="Wisecaver J."/>
            <person name="Long T.M."/>
            <person name="Aerts A.L."/>
            <person name="Barry K."/>
            <person name="Choi C."/>
            <person name="Clum A."/>
            <person name="Coughlan A.Y."/>
            <person name="Deshpande S."/>
            <person name="Douglass A.P."/>
            <person name="Hanson S.J."/>
            <person name="Klenk H.-P."/>
            <person name="Labutti K."/>
            <person name="Lapidus A."/>
            <person name="Lindquist E."/>
            <person name="Lipzen A."/>
            <person name="Meier-Kolthoff J.P."/>
            <person name="Ohm R.A."/>
            <person name="Otillar R.P."/>
            <person name="Pangilinan J."/>
            <person name="Peng Y."/>
            <person name="Rokas A."/>
            <person name="Rosa C.A."/>
            <person name="Scheuner C."/>
            <person name="Sibirny A.A."/>
            <person name="Slot J.C."/>
            <person name="Stielow J.B."/>
            <person name="Sun H."/>
            <person name="Kurtzman C.P."/>
            <person name="Blackwell M."/>
            <person name="Grigoriev I.V."/>
            <person name="Jeffries T.W."/>
        </authorList>
    </citation>
    <scope>NUCLEOTIDE SEQUENCE [LARGE SCALE GENOMIC DNA]</scope>
    <source>
        <strain evidence="8">NRRL Y-12698</strain>
    </source>
</reference>
<evidence type="ECO:0000256" key="5">
    <source>
        <dbReference type="ARBA" id="ARBA00023136"/>
    </source>
</evidence>
<keyword evidence="3 6" id="KW-0812">Transmembrane</keyword>
<feature type="transmembrane region" description="Helical" evidence="6">
    <location>
        <begin position="499"/>
        <end position="518"/>
    </location>
</feature>
<dbReference type="AlphaFoldDB" id="A0A1E3QUH5"/>
<evidence type="ECO:0000256" key="6">
    <source>
        <dbReference type="SAM" id="Phobius"/>
    </source>
</evidence>
<feature type="transmembrane region" description="Helical" evidence="6">
    <location>
        <begin position="201"/>
        <end position="219"/>
    </location>
</feature>
<dbReference type="InterPro" id="IPR002528">
    <property type="entry name" value="MATE_fam"/>
</dbReference>
<keyword evidence="8" id="KW-1185">Reference proteome</keyword>
<protein>
    <recommendedName>
        <fullName evidence="9">MATE efflux family protein</fullName>
    </recommendedName>
</protein>
<dbReference type="PANTHER" id="PTHR11206">
    <property type="entry name" value="MULTIDRUG RESISTANCE PROTEIN"/>
    <property type="match status" value="1"/>
</dbReference>
<evidence type="ECO:0000256" key="1">
    <source>
        <dbReference type="ARBA" id="ARBA00004141"/>
    </source>
</evidence>
<feature type="transmembrane region" description="Helical" evidence="6">
    <location>
        <begin position="266"/>
        <end position="284"/>
    </location>
</feature>
<feature type="transmembrane region" description="Helical" evidence="6">
    <location>
        <begin position="117"/>
        <end position="137"/>
    </location>
</feature>
<evidence type="ECO:0000256" key="3">
    <source>
        <dbReference type="ARBA" id="ARBA00022692"/>
    </source>
</evidence>
<evidence type="ECO:0000256" key="2">
    <source>
        <dbReference type="ARBA" id="ARBA00010199"/>
    </source>
</evidence>
<evidence type="ECO:0008006" key="9">
    <source>
        <dbReference type="Google" id="ProtNLM"/>
    </source>
</evidence>
<dbReference type="RefSeq" id="XP_018986656.1">
    <property type="nucleotide sequence ID" value="XM_019131657.1"/>
</dbReference>
<dbReference type="GO" id="GO:0016020">
    <property type="term" value="C:membrane"/>
    <property type="evidence" value="ECO:0007669"/>
    <property type="project" value="UniProtKB-SubCell"/>
</dbReference>
<dbReference type="NCBIfam" id="TIGR00797">
    <property type="entry name" value="matE"/>
    <property type="match status" value="1"/>
</dbReference>
<gene>
    <name evidence="7" type="ORF">BABINDRAFT_33867</name>
</gene>
<dbReference type="CDD" id="cd13132">
    <property type="entry name" value="MATE_eukaryotic"/>
    <property type="match status" value="1"/>
</dbReference>
<feature type="transmembrane region" description="Helical" evidence="6">
    <location>
        <begin position="345"/>
        <end position="366"/>
    </location>
</feature>
<dbReference type="InterPro" id="IPR045069">
    <property type="entry name" value="MATE_euk"/>
</dbReference>
<feature type="transmembrane region" description="Helical" evidence="6">
    <location>
        <begin position="386"/>
        <end position="406"/>
    </location>
</feature>
<dbReference type="OrthoDB" id="2126698at2759"/>
<sequence length="566" mass="61207">MPESHQFTHSARSRRSSIVVGSYRSSFFDPQDNLLHRTERRPSSSSVLVTGFVDPDLLNEEVSLLRDNNINLPASVEHHGAFYGAVREDDAAATDVADAWETSVAAHKVVTSTRREFYVLATSAFPLIVTFLLQNSLTMASVFSVGHIGSQELSGVTLASLTASITCIAAIQGLATCLDTLCPEAYGSGNLRLVGVYFQRCTALILTAYVPVALLWWIYAERALVYIVPETEVAILSARYLRVISLGMPGYIFFETGKRFLQAQGIFNASTSVLFVVAPLNILLNYTLVWSPAFGIGYIGAPVAVAISYWAMAIGLLVFTVTTKSAINPLKCWGGFSLDECFRKWSVLFGLALPGVVMIEAEFLAFECLTLMASHLGSANLAAQSIIATLTSLGYQIPFSVSVASATRTANFIGSGMPQSAAKTVSVSILFGVAISIANVALFYFGRGFIPHLFTNDSEVAQIVKDLLPLIAVLEFFDALATVSGGCLRGEGMQKIGSWLNLAGYYLIGIPLVVLFTFRWGWGLYGLWVGILIGLALIGSLLVWFAVTANMNELVARARSRNENSV</sequence>
<dbReference type="Proteomes" id="UP000094336">
    <property type="component" value="Unassembled WGS sequence"/>
</dbReference>
<dbReference type="GO" id="GO:1990961">
    <property type="term" value="P:xenobiotic detoxification by transmembrane export across the plasma membrane"/>
    <property type="evidence" value="ECO:0007669"/>
    <property type="project" value="InterPro"/>
</dbReference>
<accession>A0A1E3QUH5</accession>
<dbReference type="Pfam" id="PF01554">
    <property type="entry name" value="MatE"/>
    <property type="match status" value="2"/>
</dbReference>
<dbReference type="STRING" id="984486.A0A1E3QUH5"/>
<dbReference type="GO" id="GO:0042910">
    <property type="term" value="F:xenobiotic transmembrane transporter activity"/>
    <property type="evidence" value="ECO:0007669"/>
    <property type="project" value="InterPro"/>
</dbReference>
<comment type="similarity">
    <text evidence="2">Belongs to the multi antimicrobial extrusion (MATE) (TC 2.A.66.1) family.</text>
</comment>